<dbReference type="InterPro" id="IPR005135">
    <property type="entry name" value="Endo/exonuclease/phosphatase"/>
</dbReference>
<sequence>MGNKQEELEAIVQQDSYDVVAITETWWDEGHNWNAAMNGYKLFRRNRMKGKANNGDFVLEVCYRPPNQDEQTDEVFYKWLAEDSQLPALVLVGDFNLPDICWKYNTAESRQARRFLEYMEDNFLTQLVPMSCVTVVKTQDDPMGQRRLEPSGWGQSAKEDTWIPHYSSACNRDCRGDRSKADGNLKKLPSTPEVFPEKSVRLNRGYDATLSVQTQQNLTLRKIPILALLPFVLKKQVPTQ</sequence>
<feature type="domain" description="Endonuclease/exonuclease/phosphatase" evidence="1">
    <location>
        <begin position="61"/>
        <end position="138"/>
    </location>
</feature>
<evidence type="ECO:0000313" key="2">
    <source>
        <dbReference type="EMBL" id="PKU41387.1"/>
    </source>
</evidence>
<reference evidence="3" key="1">
    <citation type="submission" date="2017-11" db="EMBL/GenBank/DDBJ databases">
        <authorList>
            <person name="Lima N.C."/>
            <person name="Parody-Merino A.M."/>
            <person name="Battley P.F."/>
            <person name="Fidler A.E."/>
            <person name="Prosdocimi F."/>
        </authorList>
    </citation>
    <scope>NUCLEOTIDE SEQUENCE [LARGE SCALE GENOMIC DNA]</scope>
</reference>
<dbReference type="EMBL" id="KZ506124">
    <property type="protein sequence ID" value="PKU41387.1"/>
    <property type="molecule type" value="Genomic_DNA"/>
</dbReference>
<accession>A0A2I0U5Q6</accession>
<dbReference type="InterPro" id="IPR036691">
    <property type="entry name" value="Endo/exonu/phosph_ase_sf"/>
</dbReference>
<dbReference type="Proteomes" id="UP000233556">
    <property type="component" value="Unassembled WGS sequence"/>
</dbReference>
<dbReference type="GO" id="GO:0061343">
    <property type="term" value="P:cell adhesion involved in heart morphogenesis"/>
    <property type="evidence" value="ECO:0007669"/>
    <property type="project" value="TreeGrafter"/>
</dbReference>
<proteinExistence type="predicted"/>
<dbReference type="GO" id="GO:0003964">
    <property type="term" value="F:RNA-directed DNA polymerase activity"/>
    <property type="evidence" value="ECO:0007669"/>
    <property type="project" value="UniProtKB-KW"/>
</dbReference>
<dbReference type="AlphaFoldDB" id="A0A2I0U5Q6"/>
<dbReference type="GO" id="GO:0007508">
    <property type="term" value="P:larval heart development"/>
    <property type="evidence" value="ECO:0007669"/>
    <property type="project" value="TreeGrafter"/>
</dbReference>
<keyword evidence="2" id="KW-0695">RNA-directed DNA polymerase</keyword>
<dbReference type="Gene3D" id="3.60.10.10">
    <property type="entry name" value="Endonuclease/exonuclease/phosphatase"/>
    <property type="match status" value="1"/>
</dbReference>
<dbReference type="GO" id="GO:0031012">
    <property type="term" value="C:extracellular matrix"/>
    <property type="evidence" value="ECO:0007669"/>
    <property type="project" value="TreeGrafter"/>
</dbReference>
<evidence type="ECO:0000259" key="1">
    <source>
        <dbReference type="Pfam" id="PF14529"/>
    </source>
</evidence>
<evidence type="ECO:0000313" key="3">
    <source>
        <dbReference type="Proteomes" id="UP000233556"/>
    </source>
</evidence>
<organism evidence="2 3">
    <name type="scientific">Limosa lapponica baueri</name>
    <dbReference type="NCBI Taxonomy" id="1758121"/>
    <lineage>
        <taxon>Eukaryota</taxon>
        <taxon>Metazoa</taxon>
        <taxon>Chordata</taxon>
        <taxon>Craniata</taxon>
        <taxon>Vertebrata</taxon>
        <taxon>Euteleostomi</taxon>
        <taxon>Archelosauria</taxon>
        <taxon>Archosauria</taxon>
        <taxon>Dinosauria</taxon>
        <taxon>Saurischia</taxon>
        <taxon>Theropoda</taxon>
        <taxon>Coelurosauria</taxon>
        <taxon>Aves</taxon>
        <taxon>Neognathae</taxon>
        <taxon>Neoaves</taxon>
        <taxon>Charadriiformes</taxon>
        <taxon>Scolopacidae</taxon>
        <taxon>Limosa</taxon>
    </lineage>
</organism>
<dbReference type="Pfam" id="PF14529">
    <property type="entry name" value="Exo_endo_phos_2"/>
    <property type="match status" value="1"/>
</dbReference>
<dbReference type="OrthoDB" id="9393271at2759"/>
<keyword evidence="2" id="KW-0548">Nucleotidyltransferase</keyword>
<keyword evidence="3" id="KW-1185">Reference proteome</keyword>
<keyword evidence="2" id="KW-0808">Transferase</keyword>
<reference evidence="3" key="2">
    <citation type="submission" date="2017-12" db="EMBL/GenBank/DDBJ databases">
        <title>Genome sequence of the Bar-tailed Godwit (Limosa lapponica baueri).</title>
        <authorList>
            <person name="Lima N.C.B."/>
            <person name="Parody-Merino A.M."/>
            <person name="Battley P.F."/>
            <person name="Fidler A.E."/>
            <person name="Prosdocimi F."/>
        </authorList>
    </citation>
    <scope>NUCLEOTIDE SEQUENCE [LARGE SCALE GENOMIC DNA]</scope>
</reference>
<dbReference type="SUPFAM" id="SSF56219">
    <property type="entry name" value="DNase I-like"/>
    <property type="match status" value="1"/>
</dbReference>
<dbReference type="PANTHER" id="PTHR33395:SF22">
    <property type="entry name" value="REVERSE TRANSCRIPTASE DOMAIN-CONTAINING PROTEIN"/>
    <property type="match status" value="1"/>
</dbReference>
<dbReference type="PANTHER" id="PTHR33395">
    <property type="entry name" value="TRANSCRIPTASE, PUTATIVE-RELATED-RELATED"/>
    <property type="match status" value="1"/>
</dbReference>
<name>A0A2I0U5Q6_LIMLA</name>
<protein>
    <submittedName>
        <fullName evidence="2">Rna-directed dna polymerase from mobile element jockey-like</fullName>
    </submittedName>
</protein>
<gene>
    <name evidence="2" type="ORF">llap_8305</name>
</gene>